<protein>
    <submittedName>
        <fullName evidence="1">Uncharacterized protein</fullName>
    </submittedName>
</protein>
<reference evidence="1" key="1">
    <citation type="submission" date="2014-11" db="EMBL/GenBank/DDBJ databases">
        <authorList>
            <person name="Amaro Gonzalez C."/>
        </authorList>
    </citation>
    <scope>NUCLEOTIDE SEQUENCE</scope>
</reference>
<accession>A0A0E9Q3R4</accession>
<evidence type="ECO:0000313" key="1">
    <source>
        <dbReference type="EMBL" id="JAH10980.1"/>
    </source>
</evidence>
<organism evidence="1">
    <name type="scientific">Anguilla anguilla</name>
    <name type="common">European freshwater eel</name>
    <name type="synonym">Muraena anguilla</name>
    <dbReference type="NCBI Taxonomy" id="7936"/>
    <lineage>
        <taxon>Eukaryota</taxon>
        <taxon>Metazoa</taxon>
        <taxon>Chordata</taxon>
        <taxon>Craniata</taxon>
        <taxon>Vertebrata</taxon>
        <taxon>Euteleostomi</taxon>
        <taxon>Actinopterygii</taxon>
        <taxon>Neopterygii</taxon>
        <taxon>Teleostei</taxon>
        <taxon>Anguilliformes</taxon>
        <taxon>Anguillidae</taxon>
        <taxon>Anguilla</taxon>
    </lineage>
</organism>
<proteinExistence type="predicted"/>
<reference evidence="1" key="2">
    <citation type="journal article" date="2015" name="Fish Shellfish Immunol.">
        <title>Early steps in the European eel (Anguilla anguilla)-Vibrio vulnificus interaction in the gills: Role of the RtxA13 toxin.</title>
        <authorList>
            <person name="Callol A."/>
            <person name="Pajuelo D."/>
            <person name="Ebbesson L."/>
            <person name="Teles M."/>
            <person name="MacKenzie S."/>
            <person name="Amaro C."/>
        </authorList>
    </citation>
    <scope>NUCLEOTIDE SEQUENCE</scope>
</reference>
<sequence>MPRCLGGCIGAISTKCCKQATM</sequence>
<dbReference type="EMBL" id="GBXM01097597">
    <property type="protein sequence ID" value="JAH10980.1"/>
    <property type="molecule type" value="Transcribed_RNA"/>
</dbReference>
<name>A0A0E9Q3R4_ANGAN</name>
<dbReference type="AlphaFoldDB" id="A0A0E9Q3R4"/>